<keyword evidence="3" id="KW-0808">Transferase</keyword>
<evidence type="ECO:0000313" key="10">
    <source>
        <dbReference type="EMBL" id="CAB3981811.1"/>
    </source>
</evidence>
<dbReference type="EMBL" id="CACRXK020000431">
    <property type="protein sequence ID" value="CAB3981811.1"/>
    <property type="molecule type" value="Genomic_DNA"/>
</dbReference>
<evidence type="ECO:0000256" key="7">
    <source>
        <dbReference type="ARBA" id="ARBA00023034"/>
    </source>
</evidence>
<dbReference type="Gene3D" id="3.40.50.300">
    <property type="entry name" value="P-loop containing nucleotide triphosphate hydrolases"/>
    <property type="match status" value="1"/>
</dbReference>
<keyword evidence="8" id="KW-0472">Membrane</keyword>
<evidence type="ECO:0000256" key="4">
    <source>
        <dbReference type="ARBA" id="ARBA00022692"/>
    </source>
</evidence>
<keyword evidence="9" id="KW-0325">Glycoprotein</keyword>
<gene>
    <name evidence="10" type="ORF">PACLA_8A041063</name>
</gene>
<comment type="similarity">
    <text evidence="2">Belongs to the galactose-3-O-sulfotransferase family.</text>
</comment>
<evidence type="ECO:0000256" key="2">
    <source>
        <dbReference type="ARBA" id="ARBA00008124"/>
    </source>
</evidence>
<dbReference type="Pfam" id="PF06990">
    <property type="entry name" value="Gal-3-0_sulfotr"/>
    <property type="match status" value="1"/>
</dbReference>
<dbReference type="OrthoDB" id="514299at2759"/>
<dbReference type="Proteomes" id="UP001152795">
    <property type="component" value="Unassembled WGS sequence"/>
</dbReference>
<dbReference type="PANTHER" id="PTHR14647">
    <property type="entry name" value="GALACTOSE-3-O-SULFOTRANSFERASE"/>
    <property type="match status" value="1"/>
</dbReference>
<keyword evidence="4" id="KW-0812">Transmembrane</keyword>
<dbReference type="GO" id="GO:0001733">
    <property type="term" value="F:galactosylceramide sulfotransferase activity"/>
    <property type="evidence" value="ECO:0007669"/>
    <property type="project" value="InterPro"/>
</dbReference>
<evidence type="ECO:0000256" key="8">
    <source>
        <dbReference type="ARBA" id="ARBA00023136"/>
    </source>
</evidence>
<comment type="caution">
    <text evidence="10">The sequence shown here is derived from an EMBL/GenBank/DDBJ whole genome shotgun (WGS) entry which is preliminary data.</text>
</comment>
<evidence type="ECO:0000256" key="9">
    <source>
        <dbReference type="ARBA" id="ARBA00023180"/>
    </source>
</evidence>
<name>A0A6S7G8C5_PARCT</name>
<dbReference type="InterPro" id="IPR009729">
    <property type="entry name" value="Gal-3-0_sulfotransfrase"/>
</dbReference>
<protein>
    <submittedName>
        <fullName evidence="10">Galactose-3-O-sulfotransferase 2-like</fullName>
    </submittedName>
</protein>
<proteinExistence type="inferred from homology"/>
<dbReference type="AlphaFoldDB" id="A0A6S7G8C5"/>
<dbReference type="GO" id="GO:0009247">
    <property type="term" value="P:glycolipid biosynthetic process"/>
    <property type="evidence" value="ECO:0007669"/>
    <property type="project" value="InterPro"/>
</dbReference>
<comment type="subcellular location">
    <subcellularLocation>
        <location evidence="1">Golgi apparatus membrane</location>
        <topology evidence="1">Single-pass type II membrane protein</topology>
    </subcellularLocation>
</comment>
<evidence type="ECO:0000256" key="3">
    <source>
        <dbReference type="ARBA" id="ARBA00022679"/>
    </source>
</evidence>
<keyword evidence="5" id="KW-0735">Signal-anchor</keyword>
<keyword evidence="11" id="KW-1185">Reference proteome</keyword>
<evidence type="ECO:0000313" key="11">
    <source>
        <dbReference type="Proteomes" id="UP001152795"/>
    </source>
</evidence>
<evidence type="ECO:0000256" key="1">
    <source>
        <dbReference type="ARBA" id="ARBA00004323"/>
    </source>
</evidence>
<keyword evidence="6" id="KW-1133">Transmembrane helix</keyword>
<reference evidence="10" key="1">
    <citation type="submission" date="2020-04" db="EMBL/GenBank/DDBJ databases">
        <authorList>
            <person name="Alioto T."/>
            <person name="Alioto T."/>
            <person name="Gomez Garrido J."/>
        </authorList>
    </citation>
    <scope>NUCLEOTIDE SEQUENCE</scope>
    <source>
        <strain evidence="10">A484AB</strain>
    </source>
</reference>
<sequence length="478" mass="57004">MISMIWRKRGKLCIIAGLLFILSIISNKVLYKKVSPQNESKRYKLNDKRSMGSDLASDRRNVERGDKRRNEELNLVGMEGQKMELREQDVQEKKEALHKQSCKRHDVVVFIKTHKTGSSTITNILNRFADMNDLKVVLPMGYFYRFRWPVPFHWSAVDLWRLDGDTPNILSNHARYNRPTIQLIMKKGAKYITILRNPLDQYESTFHYMEFRKFLQLNNSKNPLADFVENPVPKLYEMREKYRGIPESMNLVKNPMFFDLGMYPPAYDNMTRVRGEIMKLDRDFELVLIMEYFDESLILLKKAFCWTVQDILYVKFNQRQHKPKVQISEKVKRNILNWNKADVMLYDHFNKTLWRKIEDYGPSFWKDLNAFRRLNSKMQSSCVKKRQFSEKAFMSNGQILSFRLNPNVPSYDRYFCMKIVRNEIEYIDYFRKKFKPYGSYQTLLEKAGKKKRSTRELIERLHIAANIKFADSVPRAVT</sequence>
<dbReference type="InterPro" id="IPR027417">
    <property type="entry name" value="P-loop_NTPase"/>
</dbReference>
<accession>A0A6S7G8C5</accession>
<dbReference type="PANTHER" id="PTHR14647:SF85">
    <property type="entry name" value="GALACTOSYLCERAMIDE SULFOTRANSFERASE-LIKE"/>
    <property type="match status" value="1"/>
</dbReference>
<evidence type="ECO:0000256" key="5">
    <source>
        <dbReference type="ARBA" id="ARBA00022968"/>
    </source>
</evidence>
<keyword evidence="7" id="KW-0333">Golgi apparatus</keyword>
<dbReference type="GO" id="GO:0000139">
    <property type="term" value="C:Golgi membrane"/>
    <property type="evidence" value="ECO:0007669"/>
    <property type="project" value="UniProtKB-SubCell"/>
</dbReference>
<evidence type="ECO:0000256" key="6">
    <source>
        <dbReference type="ARBA" id="ARBA00022989"/>
    </source>
</evidence>
<organism evidence="10 11">
    <name type="scientific">Paramuricea clavata</name>
    <name type="common">Red gorgonian</name>
    <name type="synonym">Violescent sea-whip</name>
    <dbReference type="NCBI Taxonomy" id="317549"/>
    <lineage>
        <taxon>Eukaryota</taxon>
        <taxon>Metazoa</taxon>
        <taxon>Cnidaria</taxon>
        <taxon>Anthozoa</taxon>
        <taxon>Octocorallia</taxon>
        <taxon>Malacalcyonacea</taxon>
        <taxon>Plexauridae</taxon>
        <taxon>Paramuricea</taxon>
    </lineage>
</organism>
<dbReference type="SUPFAM" id="SSF52540">
    <property type="entry name" value="P-loop containing nucleoside triphosphate hydrolases"/>
    <property type="match status" value="1"/>
</dbReference>